<evidence type="ECO:0000313" key="1">
    <source>
        <dbReference type="EMBL" id="VDH99697.1"/>
    </source>
</evidence>
<evidence type="ECO:0000313" key="2">
    <source>
        <dbReference type="Proteomes" id="UP000596742"/>
    </source>
</evidence>
<reference evidence="1" key="1">
    <citation type="submission" date="2018-11" db="EMBL/GenBank/DDBJ databases">
        <authorList>
            <person name="Alioto T."/>
            <person name="Alioto T."/>
        </authorList>
    </citation>
    <scope>NUCLEOTIDE SEQUENCE</scope>
</reference>
<keyword evidence="2" id="KW-1185">Reference proteome</keyword>
<dbReference type="EMBL" id="UYJE01001168">
    <property type="protein sequence ID" value="VDH99697.1"/>
    <property type="molecule type" value="Genomic_DNA"/>
</dbReference>
<protein>
    <submittedName>
        <fullName evidence="1">Uncharacterized protein</fullName>
    </submittedName>
</protein>
<comment type="caution">
    <text evidence="1">The sequence shown here is derived from an EMBL/GenBank/DDBJ whole genome shotgun (WGS) entry which is preliminary data.</text>
</comment>
<name>A0A8B6C5P3_MYTGA</name>
<organism evidence="1 2">
    <name type="scientific">Mytilus galloprovincialis</name>
    <name type="common">Mediterranean mussel</name>
    <dbReference type="NCBI Taxonomy" id="29158"/>
    <lineage>
        <taxon>Eukaryota</taxon>
        <taxon>Metazoa</taxon>
        <taxon>Spiralia</taxon>
        <taxon>Lophotrochozoa</taxon>
        <taxon>Mollusca</taxon>
        <taxon>Bivalvia</taxon>
        <taxon>Autobranchia</taxon>
        <taxon>Pteriomorphia</taxon>
        <taxon>Mytilida</taxon>
        <taxon>Mytiloidea</taxon>
        <taxon>Mytilidae</taxon>
        <taxon>Mytilinae</taxon>
        <taxon>Mytilus</taxon>
    </lineage>
</organism>
<accession>A0A8B6C5P3</accession>
<dbReference type="OrthoDB" id="6129658at2759"/>
<gene>
    <name evidence="1" type="ORF">MGAL_10B078720</name>
</gene>
<dbReference type="AlphaFoldDB" id="A0A8B6C5P3"/>
<sequence length="182" mass="21339">MGAGMHGYNGVNPNIVIKLWNTYVRPRLIFGLDCVTLTRKELDELNFFHKSQLKILQNLPERTADAAIYILSGQMPIEAFLHRQILVNFGNIVRNNDIEKEICIRQLVMKDNTSHSWFIYVNDILSLYEFESIFDILNSIPNRESWKKLCEKENRNILETEDNEYGRRKVYSSLFASHVNEL</sequence>
<proteinExistence type="predicted"/>
<dbReference type="Proteomes" id="UP000596742">
    <property type="component" value="Unassembled WGS sequence"/>
</dbReference>